<comment type="caution">
    <text evidence="3">The sequence shown here is derived from an EMBL/GenBank/DDBJ whole genome shotgun (WGS) entry which is preliminary data.</text>
</comment>
<evidence type="ECO:0000256" key="2">
    <source>
        <dbReference type="SAM" id="Phobius"/>
    </source>
</evidence>
<sequence>MDPYAGAGNWTMIPSMPTHSNSPAHSNQDNLLFSPQHQLHQQQQQQQFYQQPQFPQQQQQFTQLQPQQQQQQQQFVQQQQRTLQHQQQQQQQQQNQHHQSLASHFHLLHLVENLGDAIENGTRDQHSDALVNELNNHFEKCQQLLNSISGSISSKAMVFSIPLFSFLFLFLCFVEMDWFFHLGNTKILMYEFSLDSCEVHNLIKLQ</sequence>
<organism evidence="3 4">
    <name type="scientific">Dipteronia sinensis</name>
    <dbReference type="NCBI Taxonomy" id="43782"/>
    <lineage>
        <taxon>Eukaryota</taxon>
        <taxon>Viridiplantae</taxon>
        <taxon>Streptophyta</taxon>
        <taxon>Embryophyta</taxon>
        <taxon>Tracheophyta</taxon>
        <taxon>Spermatophyta</taxon>
        <taxon>Magnoliopsida</taxon>
        <taxon>eudicotyledons</taxon>
        <taxon>Gunneridae</taxon>
        <taxon>Pentapetalae</taxon>
        <taxon>rosids</taxon>
        <taxon>malvids</taxon>
        <taxon>Sapindales</taxon>
        <taxon>Sapindaceae</taxon>
        <taxon>Hippocastanoideae</taxon>
        <taxon>Acereae</taxon>
        <taxon>Dipteronia</taxon>
    </lineage>
</organism>
<dbReference type="PANTHER" id="PTHR37188">
    <property type="entry name" value="MEDIATOR OF RNA POLYMERASE II TRANSCRIPTION SUBUNIT-RELATED"/>
    <property type="match status" value="1"/>
</dbReference>
<keyword evidence="2" id="KW-0812">Transmembrane</keyword>
<dbReference type="PANTHER" id="PTHR37188:SF1">
    <property type="entry name" value="MEDIATOR OF RNA POLYMERASE II TRANSCRIPTION SUBUNIT-RELATED"/>
    <property type="match status" value="1"/>
</dbReference>
<keyword evidence="4" id="KW-1185">Reference proteome</keyword>
<reference evidence="3" key="1">
    <citation type="journal article" date="2023" name="Plant J.">
        <title>Genome sequences and population genomics provide insights into the demographic history, inbreeding, and mutation load of two 'living fossil' tree species of Dipteronia.</title>
        <authorList>
            <person name="Feng Y."/>
            <person name="Comes H.P."/>
            <person name="Chen J."/>
            <person name="Zhu S."/>
            <person name="Lu R."/>
            <person name="Zhang X."/>
            <person name="Li P."/>
            <person name="Qiu J."/>
            <person name="Olsen K.M."/>
            <person name="Qiu Y."/>
        </authorList>
    </citation>
    <scope>NUCLEOTIDE SEQUENCE</scope>
    <source>
        <strain evidence="3">NBL</strain>
    </source>
</reference>
<evidence type="ECO:0008006" key="5">
    <source>
        <dbReference type="Google" id="ProtNLM"/>
    </source>
</evidence>
<proteinExistence type="predicted"/>
<feature type="transmembrane region" description="Helical" evidence="2">
    <location>
        <begin position="156"/>
        <end position="180"/>
    </location>
</feature>
<keyword evidence="2" id="KW-1133">Transmembrane helix</keyword>
<dbReference type="EMBL" id="JANJYJ010000004">
    <property type="protein sequence ID" value="KAK3220497.1"/>
    <property type="molecule type" value="Genomic_DNA"/>
</dbReference>
<dbReference type="GO" id="GO:0016592">
    <property type="term" value="C:mediator complex"/>
    <property type="evidence" value="ECO:0007669"/>
    <property type="project" value="InterPro"/>
</dbReference>
<name>A0AAE0AN38_9ROSI</name>
<evidence type="ECO:0000313" key="4">
    <source>
        <dbReference type="Proteomes" id="UP001281410"/>
    </source>
</evidence>
<dbReference type="InterPro" id="IPR038790">
    <property type="entry name" value="Med9_plant"/>
</dbReference>
<feature type="region of interest" description="Disordered" evidence="1">
    <location>
        <begin position="37"/>
        <end position="62"/>
    </location>
</feature>
<evidence type="ECO:0000313" key="3">
    <source>
        <dbReference type="EMBL" id="KAK3220497.1"/>
    </source>
</evidence>
<gene>
    <name evidence="3" type="ORF">Dsin_014467</name>
</gene>
<evidence type="ECO:0000256" key="1">
    <source>
        <dbReference type="SAM" id="MobiDB-lite"/>
    </source>
</evidence>
<keyword evidence="2" id="KW-0472">Membrane</keyword>
<accession>A0AAE0AN38</accession>
<dbReference type="Proteomes" id="UP001281410">
    <property type="component" value="Unassembled WGS sequence"/>
</dbReference>
<protein>
    <recommendedName>
        <fullName evidence="5">Mediator of RNA polymerase II transcription subunit 9</fullName>
    </recommendedName>
</protein>
<dbReference type="AlphaFoldDB" id="A0AAE0AN38"/>